<evidence type="ECO:0000313" key="3">
    <source>
        <dbReference type="Proteomes" id="UP000275267"/>
    </source>
</evidence>
<organism evidence="2 3">
    <name type="scientific">Panicum miliaceum</name>
    <name type="common">Proso millet</name>
    <name type="synonym">Broomcorn millet</name>
    <dbReference type="NCBI Taxonomy" id="4540"/>
    <lineage>
        <taxon>Eukaryota</taxon>
        <taxon>Viridiplantae</taxon>
        <taxon>Streptophyta</taxon>
        <taxon>Embryophyta</taxon>
        <taxon>Tracheophyta</taxon>
        <taxon>Spermatophyta</taxon>
        <taxon>Magnoliopsida</taxon>
        <taxon>Liliopsida</taxon>
        <taxon>Poales</taxon>
        <taxon>Poaceae</taxon>
        <taxon>PACMAD clade</taxon>
        <taxon>Panicoideae</taxon>
        <taxon>Panicodae</taxon>
        <taxon>Paniceae</taxon>
        <taxon>Panicinae</taxon>
        <taxon>Panicum</taxon>
        <taxon>Panicum sect. Panicum</taxon>
    </lineage>
</organism>
<dbReference type="OrthoDB" id="587756at2759"/>
<name>A0A3L6STW0_PANMI</name>
<feature type="domain" description="KIB1-4 beta-propeller" evidence="1">
    <location>
        <begin position="81"/>
        <end position="289"/>
    </location>
</feature>
<protein>
    <submittedName>
        <fullName evidence="2">F-box/kelch-repeat protein</fullName>
    </submittedName>
</protein>
<comment type="caution">
    <text evidence="2">The sequence shown here is derived from an EMBL/GenBank/DDBJ whole genome shotgun (WGS) entry which is preliminary data.</text>
</comment>
<dbReference type="InterPro" id="IPR005174">
    <property type="entry name" value="KIB1-4_b-propeller"/>
</dbReference>
<proteinExistence type="predicted"/>
<gene>
    <name evidence="2" type="ORF">C2845_PM05G29170</name>
</gene>
<dbReference type="PANTHER" id="PTHR33110">
    <property type="entry name" value="F-BOX/KELCH-REPEAT PROTEIN-RELATED"/>
    <property type="match status" value="1"/>
</dbReference>
<evidence type="ECO:0000313" key="2">
    <source>
        <dbReference type="EMBL" id="RLN27809.1"/>
    </source>
</evidence>
<sequence>MAARRSWADLHDELFAKIARRLPCLANRVHAARACRSWRDVVLQDPSPPELPWLLLPYQSAAALQPGATRRASFFCVLCDRAHRVAVPHFTGGARFFGAYPGGWLFLAYGKSYNHGLINLRTHESIRLPDDAITFTCGGLASQHRMLILAATLSAPPVPLEGCVAAAIVTDVTPQYFSGKPHITFWRMGSRLASPSSRLDADDAEDVIYHNGAFYFVTRRGDLLVCTPEFQNEAPMEQLRVRSEYQIATTVGLMDAGARYLVECRGELLLVLRDQPHQEVTSSFRVFRMTP</sequence>
<dbReference type="Proteomes" id="UP000275267">
    <property type="component" value="Unassembled WGS sequence"/>
</dbReference>
<dbReference type="Pfam" id="PF03478">
    <property type="entry name" value="Beta-prop_KIB1-4"/>
    <property type="match status" value="1"/>
</dbReference>
<dbReference type="PANTHER" id="PTHR33110:SF121">
    <property type="entry name" value="DUF295 DOMAIN-CONTAINING PROTEIN"/>
    <property type="match status" value="1"/>
</dbReference>
<evidence type="ECO:0000259" key="1">
    <source>
        <dbReference type="Pfam" id="PF03478"/>
    </source>
</evidence>
<keyword evidence="3" id="KW-1185">Reference proteome</keyword>
<dbReference type="EMBL" id="PQIB02000003">
    <property type="protein sequence ID" value="RLN27809.1"/>
    <property type="molecule type" value="Genomic_DNA"/>
</dbReference>
<dbReference type="AlphaFoldDB" id="A0A3L6STW0"/>
<accession>A0A3L6STW0</accession>
<dbReference type="STRING" id="4540.A0A3L6STW0"/>
<reference evidence="3" key="1">
    <citation type="journal article" date="2019" name="Nat. Commun.">
        <title>The genome of broomcorn millet.</title>
        <authorList>
            <person name="Zou C."/>
            <person name="Miki D."/>
            <person name="Li D."/>
            <person name="Tang Q."/>
            <person name="Xiao L."/>
            <person name="Rajput S."/>
            <person name="Deng P."/>
            <person name="Jia W."/>
            <person name="Huang R."/>
            <person name="Zhang M."/>
            <person name="Sun Y."/>
            <person name="Hu J."/>
            <person name="Fu X."/>
            <person name="Schnable P.S."/>
            <person name="Li F."/>
            <person name="Zhang H."/>
            <person name="Feng B."/>
            <person name="Zhu X."/>
            <person name="Liu R."/>
            <person name="Schnable J.C."/>
            <person name="Zhu J.-K."/>
            <person name="Zhang H."/>
        </authorList>
    </citation>
    <scope>NUCLEOTIDE SEQUENCE [LARGE SCALE GENOMIC DNA]</scope>
</reference>
<dbReference type="Gene3D" id="1.20.1280.50">
    <property type="match status" value="1"/>
</dbReference>